<dbReference type="AlphaFoldDB" id="A0A841BXV0"/>
<dbReference type="PANTHER" id="PTHR13847">
    <property type="entry name" value="SARCOSINE DEHYDROGENASE-RELATED"/>
    <property type="match status" value="1"/>
</dbReference>
<dbReference type="EC" id="1.4.3.19" evidence="5"/>
<dbReference type="RefSeq" id="WP_312875333.1">
    <property type="nucleotide sequence ID" value="NZ_JACHMN010000002.1"/>
</dbReference>
<feature type="domain" description="FAD dependent oxidoreductase" evidence="6">
    <location>
        <begin position="5"/>
        <end position="337"/>
    </location>
</feature>
<keyword evidence="3 7" id="KW-0560">Oxidoreductase</keyword>
<dbReference type="InterPro" id="IPR036188">
    <property type="entry name" value="FAD/NAD-bd_sf"/>
</dbReference>
<comment type="catalytic activity">
    <reaction evidence="4">
        <text>glycine + O2 + H2O = glyoxylate + H2O2 + NH4(+)</text>
        <dbReference type="Rhea" id="RHEA:11532"/>
        <dbReference type="ChEBI" id="CHEBI:15377"/>
        <dbReference type="ChEBI" id="CHEBI:15379"/>
        <dbReference type="ChEBI" id="CHEBI:16240"/>
        <dbReference type="ChEBI" id="CHEBI:28938"/>
        <dbReference type="ChEBI" id="CHEBI:36655"/>
        <dbReference type="ChEBI" id="CHEBI:57305"/>
        <dbReference type="EC" id="1.4.3.19"/>
    </reaction>
</comment>
<reference evidence="7 8" key="1">
    <citation type="submission" date="2020-08" db="EMBL/GenBank/DDBJ databases">
        <title>Sequencing the genomes of 1000 actinobacteria strains.</title>
        <authorList>
            <person name="Klenk H.-P."/>
        </authorList>
    </citation>
    <scope>NUCLEOTIDE SEQUENCE [LARGE SCALE GENOMIC DNA]</scope>
    <source>
        <strain evidence="7 8">DSM 45362</strain>
    </source>
</reference>
<evidence type="ECO:0000256" key="4">
    <source>
        <dbReference type="ARBA" id="ARBA00049872"/>
    </source>
</evidence>
<dbReference type="SUPFAM" id="SSF51905">
    <property type="entry name" value="FAD/NAD(P)-binding domain"/>
    <property type="match status" value="1"/>
</dbReference>
<dbReference type="SUPFAM" id="SSF54373">
    <property type="entry name" value="FAD-linked reductases, C-terminal domain"/>
    <property type="match status" value="1"/>
</dbReference>
<dbReference type="Gene3D" id="3.50.50.60">
    <property type="entry name" value="FAD/NAD(P)-binding domain"/>
    <property type="match status" value="1"/>
</dbReference>
<dbReference type="Proteomes" id="UP000587527">
    <property type="component" value="Unassembled WGS sequence"/>
</dbReference>
<evidence type="ECO:0000259" key="6">
    <source>
        <dbReference type="Pfam" id="PF01266"/>
    </source>
</evidence>
<gene>
    <name evidence="7" type="ORF">F4553_004880</name>
</gene>
<keyword evidence="2" id="KW-0784">Thiamine biosynthesis</keyword>
<dbReference type="PANTHER" id="PTHR13847:SF289">
    <property type="entry name" value="GLYCINE OXIDASE"/>
    <property type="match status" value="1"/>
</dbReference>
<evidence type="ECO:0000256" key="2">
    <source>
        <dbReference type="ARBA" id="ARBA00022977"/>
    </source>
</evidence>
<sequence>MTGVDVVVLGAGPIGLGIAWQCALRGCSVTVHHDGSLGAWHASAGMIAPVAEATFGESPLTALLVESTRRWPEFAAALGREIGYRECGSLMVGLTGDDHAEIQRSASYQESLGLPVERLSGAGLRSREPMLAPRVRGGAFAGIDAQADPGLLHSALLAACRAAGVRFQDTGAQRLAEVIDRRPAVVVVAAGTGTAALLDLPIHPVRGETLRIRLTEEPLRHMLRYMVRGIVDGRHVYLVPRAGGEIVIGATSSEETLTQPTAGGVHTLLRDAFMLLPELERAAFEGVRVGFRPGTPSNAPYLGELPPRDGVRIVVAAGHYRNGIALTPITATAIAELVTTGRAPAEITAFGPPSADPRGVAE</sequence>
<comment type="caution">
    <text evidence="7">The sequence shown here is derived from an EMBL/GenBank/DDBJ whole genome shotgun (WGS) entry which is preliminary data.</text>
</comment>
<accession>A0A841BXV0</accession>
<name>A0A841BXV0_9ACTN</name>
<dbReference type="EMBL" id="JACHMN010000002">
    <property type="protein sequence ID" value="MBB5871501.1"/>
    <property type="molecule type" value="Genomic_DNA"/>
</dbReference>
<proteinExistence type="predicted"/>
<dbReference type="NCBIfam" id="TIGR02352">
    <property type="entry name" value="thiamin_ThiO"/>
    <property type="match status" value="1"/>
</dbReference>
<dbReference type="Gene3D" id="3.30.9.10">
    <property type="entry name" value="D-Amino Acid Oxidase, subunit A, domain 2"/>
    <property type="match status" value="1"/>
</dbReference>
<keyword evidence="8" id="KW-1185">Reference proteome</keyword>
<comment type="pathway">
    <text evidence="1">Cofactor biosynthesis; thiamine diphosphate biosynthesis.</text>
</comment>
<evidence type="ECO:0000313" key="7">
    <source>
        <dbReference type="EMBL" id="MBB5871501.1"/>
    </source>
</evidence>
<dbReference type="InterPro" id="IPR012727">
    <property type="entry name" value="Gly_oxidase_ThiO"/>
</dbReference>
<dbReference type="GO" id="GO:0050660">
    <property type="term" value="F:flavin adenine dinucleotide binding"/>
    <property type="evidence" value="ECO:0007669"/>
    <property type="project" value="InterPro"/>
</dbReference>
<dbReference type="GO" id="GO:0009229">
    <property type="term" value="P:thiamine diphosphate biosynthetic process"/>
    <property type="evidence" value="ECO:0007669"/>
    <property type="project" value="UniProtKB-UniPathway"/>
</dbReference>
<protein>
    <recommendedName>
        <fullName evidence="5">glycine oxidase</fullName>
        <ecNumber evidence="5">1.4.3.19</ecNumber>
    </recommendedName>
</protein>
<dbReference type="GO" id="GO:0005737">
    <property type="term" value="C:cytoplasm"/>
    <property type="evidence" value="ECO:0007669"/>
    <property type="project" value="TreeGrafter"/>
</dbReference>
<dbReference type="Pfam" id="PF01266">
    <property type="entry name" value="DAO"/>
    <property type="match status" value="1"/>
</dbReference>
<dbReference type="UniPathway" id="UPA00060"/>
<evidence type="ECO:0000313" key="8">
    <source>
        <dbReference type="Proteomes" id="UP000587527"/>
    </source>
</evidence>
<dbReference type="GO" id="GO:0043799">
    <property type="term" value="F:glycine oxidase activity"/>
    <property type="evidence" value="ECO:0007669"/>
    <property type="project" value="UniProtKB-EC"/>
</dbReference>
<evidence type="ECO:0000256" key="1">
    <source>
        <dbReference type="ARBA" id="ARBA00004948"/>
    </source>
</evidence>
<organism evidence="7 8">
    <name type="scientific">Allocatelliglobosispora scoriae</name>
    <dbReference type="NCBI Taxonomy" id="643052"/>
    <lineage>
        <taxon>Bacteria</taxon>
        <taxon>Bacillati</taxon>
        <taxon>Actinomycetota</taxon>
        <taxon>Actinomycetes</taxon>
        <taxon>Micromonosporales</taxon>
        <taxon>Micromonosporaceae</taxon>
        <taxon>Allocatelliglobosispora</taxon>
    </lineage>
</organism>
<dbReference type="GO" id="GO:0009228">
    <property type="term" value="P:thiamine biosynthetic process"/>
    <property type="evidence" value="ECO:0007669"/>
    <property type="project" value="UniProtKB-KW"/>
</dbReference>
<evidence type="ECO:0000256" key="5">
    <source>
        <dbReference type="ARBA" id="ARBA00050018"/>
    </source>
</evidence>
<evidence type="ECO:0000256" key="3">
    <source>
        <dbReference type="ARBA" id="ARBA00023002"/>
    </source>
</evidence>
<dbReference type="InterPro" id="IPR006076">
    <property type="entry name" value="FAD-dep_OxRdtase"/>
</dbReference>